<gene>
    <name evidence="4" type="ORF">PHLGIDRAFT_290049</name>
</gene>
<feature type="region of interest" description="Disordered" evidence="2">
    <location>
        <begin position="813"/>
        <end position="1149"/>
    </location>
</feature>
<dbReference type="HOGENOM" id="CLU_006497_1_0_1"/>
<feature type="compositionally biased region" description="Acidic residues" evidence="2">
    <location>
        <begin position="662"/>
        <end position="675"/>
    </location>
</feature>
<feature type="coiled-coil region" evidence="1">
    <location>
        <begin position="293"/>
        <end position="323"/>
    </location>
</feature>
<dbReference type="Pfam" id="PF00498">
    <property type="entry name" value="FHA"/>
    <property type="match status" value="1"/>
</dbReference>
<reference evidence="4 5" key="1">
    <citation type="journal article" date="2014" name="PLoS Genet.">
        <title>Analysis of the Phlebiopsis gigantea genome, transcriptome and secretome provides insight into its pioneer colonization strategies of wood.</title>
        <authorList>
            <person name="Hori C."/>
            <person name="Ishida T."/>
            <person name="Igarashi K."/>
            <person name="Samejima M."/>
            <person name="Suzuki H."/>
            <person name="Master E."/>
            <person name="Ferreira P."/>
            <person name="Ruiz-Duenas F.J."/>
            <person name="Held B."/>
            <person name="Canessa P."/>
            <person name="Larrondo L.F."/>
            <person name="Schmoll M."/>
            <person name="Druzhinina I.S."/>
            <person name="Kubicek C.P."/>
            <person name="Gaskell J.A."/>
            <person name="Kersten P."/>
            <person name="St John F."/>
            <person name="Glasner J."/>
            <person name="Sabat G."/>
            <person name="Splinter BonDurant S."/>
            <person name="Syed K."/>
            <person name="Yadav J."/>
            <person name="Mgbeahuruike A.C."/>
            <person name="Kovalchuk A."/>
            <person name="Asiegbu F.O."/>
            <person name="Lackner G."/>
            <person name="Hoffmeister D."/>
            <person name="Rencoret J."/>
            <person name="Gutierrez A."/>
            <person name="Sun H."/>
            <person name="Lindquist E."/>
            <person name="Barry K."/>
            <person name="Riley R."/>
            <person name="Grigoriev I.V."/>
            <person name="Henrissat B."/>
            <person name="Kues U."/>
            <person name="Berka R.M."/>
            <person name="Martinez A.T."/>
            <person name="Covert S.F."/>
            <person name="Blanchette R.A."/>
            <person name="Cullen D."/>
        </authorList>
    </citation>
    <scope>NUCLEOTIDE SEQUENCE [LARGE SCALE GENOMIC DNA]</scope>
    <source>
        <strain evidence="4 5">11061_1 CR5-6</strain>
    </source>
</reference>
<feature type="compositionally biased region" description="Polar residues" evidence="2">
    <location>
        <begin position="629"/>
        <end position="643"/>
    </location>
</feature>
<feature type="compositionally biased region" description="Basic and acidic residues" evidence="2">
    <location>
        <begin position="522"/>
        <end position="532"/>
    </location>
</feature>
<dbReference type="SUPFAM" id="SSF49879">
    <property type="entry name" value="SMAD/FHA domain"/>
    <property type="match status" value="1"/>
</dbReference>
<dbReference type="SMART" id="SM00240">
    <property type="entry name" value="FHA"/>
    <property type="match status" value="1"/>
</dbReference>
<feature type="compositionally biased region" description="Basic and acidic residues" evidence="2">
    <location>
        <begin position="1129"/>
        <end position="1138"/>
    </location>
</feature>
<feature type="region of interest" description="Disordered" evidence="2">
    <location>
        <begin position="577"/>
        <end position="597"/>
    </location>
</feature>
<feature type="region of interest" description="Disordered" evidence="2">
    <location>
        <begin position="488"/>
        <end position="532"/>
    </location>
</feature>
<feature type="region of interest" description="Disordered" evidence="2">
    <location>
        <begin position="614"/>
        <end position="721"/>
    </location>
</feature>
<feature type="compositionally biased region" description="Basic residues" evidence="2">
    <location>
        <begin position="1140"/>
        <end position="1149"/>
    </location>
</feature>
<dbReference type="OrthoDB" id="6288785at2759"/>
<dbReference type="Gene3D" id="2.60.200.20">
    <property type="match status" value="1"/>
</dbReference>
<feature type="compositionally biased region" description="Low complexity" evidence="2">
    <location>
        <begin position="1022"/>
        <end position="1042"/>
    </location>
</feature>
<dbReference type="PROSITE" id="PS50006">
    <property type="entry name" value="FHA_DOMAIN"/>
    <property type="match status" value="1"/>
</dbReference>
<accession>A0A0C3PRQ9</accession>
<dbReference type="AlphaFoldDB" id="A0A0C3PRQ9"/>
<feature type="compositionally biased region" description="Pro residues" evidence="2">
    <location>
        <begin position="866"/>
        <end position="882"/>
    </location>
</feature>
<dbReference type="InterPro" id="IPR000253">
    <property type="entry name" value="FHA_dom"/>
</dbReference>
<feature type="compositionally biased region" description="Polar residues" evidence="2">
    <location>
        <begin position="511"/>
        <end position="520"/>
    </location>
</feature>
<feature type="compositionally biased region" description="Polar residues" evidence="2">
    <location>
        <begin position="582"/>
        <end position="591"/>
    </location>
</feature>
<proteinExistence type="predicted"/>
<name>A0A0C3PRQ9_PHLG1</name>
<protein>
    <recommendedName>
        <fullName evidence="3">FHA domain-containing protein</fullName>
    </recommendedName>
</protein>
<evidence type="ECO:0000256" key="1">
    <source>
        <dbReference type="SAM" id="Coils"/>
    </source>
</evidence>
<evidence type="ECO:0000259" key="3">
    <source>
        <dbReference type="PROSITE" id="PS50006"/>
    </source>
</evidence>
<dbReference type="STRING" id="745531.A0A0C3PRQ9"/>
<organism evidence="4 5">
    <name type="scientific">Phlebiopsis gigantea (strain 11061_1 CR5-6)</name>
    <name type="common">White-rot fungus</name>
    <name type="synonym">Peniophora gigantea</name>
    <dbReference type="NCBI Taxonomy" id="745531"/>
    <lineage>
        <taxon>Eukaryota</taxon>
        <taxon>Fungi</taxon>
        <taxon>Dikarya</taxon>
        <taxon>Basidiomycota</taxon>
        <taxon>Agaricomycotina</taxon>
        <taxon>Agaricomycetes</taxon>
        <taxon>Polyporales</taxon>
        <taxon>Phanerochaetaceae</taxon>
        <taxon>Phlebiopsis</taxon>
    </lineage>
</organism>
<feature type="compositionally biased region" description="Basic and acidic residues" evidence="2">
    <location>
        <begin position="694"/>
        <end position="708"/>
    </location>
</feature>
<feature type="compositionally biased region" description="Acidic residues" evidence="2">
    <location>
        <begin position="348"/>
        <end position="399"/>
    </location>
</feature>
<keyword evidence="1" id="KW-0175">Coiled coil</keyword>
<dbReference type="Proteomes" id="UP000053257">
    <property type="component" value="Unassembled WGS sequence"/>
</dbReference>
<feature type="compositionally biased region" description="Low complexity" evidence="2">
    <location>
        <begin position="1112"/>
        <end position="1124"/>
    </location>
</feature>
<feature type="compositionally biased region" description="Polar residues" evidence="2">
    <location>
        <begin position="709"/>
        <end position="720"/>
    </location>
</feature>
<evidence type="ECO:0000256" key="2">
    <source>
        <dbReference type="SAM" id="MobiDB-lite"/>
    </source>
</evidence>
<feature type="region of interest" description="Disordered" evidence="2">
    <location>
        <begin position="537"/>
        <end position="556"/>
    </location>
</feature>
<dbReference type="InterPro" id="IPR008984">
    <property type="entry name" value="SMAD_FHA_dom_sf"/>
</dbReference>
<sequence length="1149" mass="126311">MDASEVGRFGTLRLMKRLEPDKVVASYPIDDEEITLGRDPICNIRLYYETVSGVHCKIIFRERKAFLVVLGVNGAVVDGCPVFPTVGASVQPVTVPLPNNSSVEVHKKRFQFCYPPKELRSTLISTPSRPEDSTPDRRRRRRTLRMSMIQSAQVFTPRPSQDPRENLRILRTPIKSPFVRAGQNRRLSSPLKRGAYIPEEDEEEEEEERDIVLVESTHPEVVEEDSDLVILERVIVPQPEPEPAQQVVYPIPQAAQPPAHMQQTPARHRPRSSLHRAVLLKSAHRSMLQREMEMEEEREVEEVEEIFEEVEQMQELQEEDENAGWRKSLSLVKGWAFGGSPAPPAPQEDNEDEPERELPEAEYDETEEPDDTPTPEPDENFVEEDADAMDVEEEEEEEEFTMHPPTARGPFVVPSRPLGKFMTPQVPRQADFGLSRKKSLGHVRYSVGGFTPGGIYGTATPGPAGMGTASGPRRVRVVEPWRVDEITVPLNDADEHDQEYVERSEPPVVPSTPQRGTPMSPSKRERLTEGERKAIIQRRKSALTEPDLFGGQTPGRRLSMFPLLSPAKPAAKFMPVLEESPRVTQPSTARDTASWLDSEEAADTSVLLARMKHMVEDAKRRQSMGPRPSVNTGLATPRKSGSFSLLAPEVDSAPVRKVFTDVDGEEEEDEDEDVSDKENDVMAGGAGLEQAMDGDVHMDEGPAERHVEPSSSRSAAQVQTPRLGDLRHVFAAPRTDAPTPSFQGVRQMFNQSASADANTPRLDGIRPMFTRADRAAVTSDGVRDLHSQGMAIPAFEGVSEMLATPDAYQADEQLEEPPAHSVVQESEAEEDGDGMYPPVPARSIRQRKPPSQKDAPATRRTSPRVAPTPEPAAQPDAPPEAPPARGTRKTRSQAAESDAERTDTDTQPKAPRRTRRTTPSPAPEESTRTLRKTRAKTPTPTPEDAPRTGTGRRRARTPIAEVAEEEDPIDALGGRAMSPEVPVVEGDARVRRSARAKLTLQVKEEPEEERPAAKGPAPPRTGVPRTVRGRRPAGAAATVPRTSSIPRGPTRGAKTASLRRPATTGSTRLASEAVAAPVVGNKENTPEPDDDVPAAGTSSKLPAARPASRLATRVGTRTVGRTRGASVDQPEKPAEAGRSRVSRTKVVKK</sequence>
<evidence type="ECO:0000313" key="4">
    <source>
        <dbReference type="EMBL" id="KIP09973.1"/>
    </source>
</evidence>
<keyword evidence="5" id="KW-1185">Reference proteome</keyword>
<dbReference type="EMBL" id="KN840460">
    <property type="protein sequence ID" value="KIP09973.1"/>
    <property type="molecule type" value="Genomic_DNA"/>
</dbReference>
<feature type="domain" description="FHA" evidence="3">
    <location>
        <begin position="34"/>
        <end position="82"/>
    </location>
</feature>
<evidence type="ECO:0000313" key="5">
    <source>
        <dbReference type="Proteomes" id="UP000053257"/>
    </source>
</evidence>
<feature type="region of interest" description="Disordered" evidence="2">
    <location>
        <begin position="334"/>
        <end position="424"/>
    </location>
</feature>